<proteinExistence type="predicted"/>
<name>A0A3B0VC79_9ZZZZ</name>
<sequence length="141" mass="15978">MFLGLFLRKKANKSESTSIHIISKTSGKYKVIKTVGCAQTEHTKKKYSTILKKTNSLAENFNAKIKTFRATFRDLSFFLYRVSLILASRIFSFEPLLFPFLNLSTQNQTPKNERSASRTIQYSHEKILGVSKMKTGAISSG</sequence>
<dbReference type="AlphaFoldDB" id="A0A3B0VC79"/>
<gene>
    <name evidence="1" type="ORF">MNBD_BACTEROID06-849</name>
</gene>
<reference evidence="1" key="1">
    <citation type="submission" date="2018-06" db="EMBL/GenBank/DDBJ databases">
        <authorList>
            <person name="Zhirakovskaya E."/>
        </authorList>
    </citation>
    <scope>NUCLEOTIDE SEQUENCE</scope>
</reference>
<dbReference type="EMBL" id="UOES01000595">
    <property type="protein sequence ID" value="VAW29576.1"/>
    <property type="molecule type" value="Genomic_DNA"/>
</dbReference>
<evidence type="ECO:0000313" key="1">
    <source>
        <dbReference type="EMBL" id="VAW29576.1"/>
    </source>
</evidence>
<accession>A0A3B0VC79</accession>
<organism evidence="1">
    <name type="scientific">hydrothermal vent metagenome</name>
    <dbReference type="NCBI Taxonomy" id="652676"/>
    <lineage>
        <taxon>unclassified sequences</taxon>
        <taxon>metagenomes</taxon>
        <taxon>ecological metagenomes</taxon>
    </lineage>
</organism>
<protein>
    <submittedName>
        <fullName evidence="1">Uncharacterized protein</fullName>
    </submittedName>
</protein>